<feature type="non-terminal residue" evidence="1">
    <location>
        <position position="1"/>
    </location>
</feature>
<name>A0ACC1LXJ2_9FUNG</name>
<feature type="non-terminal residue" evidence="1">
    <location>
        <position position="522"/>
    </location>
</feature>
<protein>
    <submittedName>
        <fullName evidence="1">Uncharacterized protein</fullName>
    </submittedName>
</protein>
<accession>A0ACC1LXJ2</accession>
<sequence>KQRIAIARALVRNPKILLLDEATSALDTAAERVVQEALDRASANRTTITVAHRLSTIRDADVIYVIADGCVLESGSHEQLLAQAGAYSRLVEAQHLRQSVENRVAKAVAGDDSPATPELDGIEPNSPSAAEVSAIIAAQATGVSATESRVDTRHSNAKRPSVQRTGTSQAMDDGTDLASVTVIDPESEEGKKLINKQLQRRGLRTLPQLIMKNRRFAGMLIPGTVCTIIDGVSFPCFSIVFAKMLVALSEKDPDEQKRKVNLYAGLFFMFACIVFVALGGRNLLFSRAGEQITFNVRYETFGAMMRQDASFFDRKENGTGALTSRLATEAADVNRAISESIPAFIAGFASMIAGISIAFSFDWRLTLVIVGTLPFLTLAFYFEGRSVYATTKAMKGAYEKASQEASETVSNIRTVASLTREHTFIQQFKDNSVDPYRHAIKNHYVGCIGYGFAQSTMFLVYCLAFFVGSRFILSGYIDVETMFSVIYAIVFSAFALGLMAQQSSVLTKGLIASEKLLNTMQS</sequence>
<evidence type="ECO:0000313" key="1">
    <source>
        <dbReference type="EMBL" id="KAJ2887537.1"/>
    </source>
</evidence>
<organism evidence="1 2">
    <name type="scientific">Coemansia aciculifera</name>
    <dbReference type="NCBI Taxonomy" id="417176"/>
    <lineage>
        <taxon>Eukaryota</taxon>
        <taxon>Fungi</taxon>
        <taxon>Fungi incertae sedis</taxon>
        <taxon>Zoopagomycota</taxon>
        <taxon>Kickxellomycotina</taxon>
        <taxon>Kickxellomycetes</taxon>
        <taxon>Kickxellales</taxon>
        <taxon>Kickxellaceae</taxon>
        <taxon>Coemansia</taxon>
    </lineage>
</organism>
<dbReference type="Proteomes" id="UP001139981">
    <property type="component" value="Unassembled WGS sequence"/>
</dbReference>
<gene>
    <name evidence="1" type="ORF">IWW38_005116</name>
</gene>
<reference evidence="1" key="1">
    <citation type="submission" date="2022-07" db="EMBL/GenBank/DDBJ databases">
        <title>Phylogenomic reconstructions and comparative analyses of Kickxellomycotina fungi.</title>
        <authorList>
            <person name="Reynolds N.K."/>
            <person name="Stajich J.E."/>
            <person name="Barry K."/>
            <person name="Grigoriev I.V."/>
            <person name="Crous P."/>
            <person name="Smith M.E."/>
        </authorList>
    </citation>
    <scope>NUCLEOTIDE SEQUENCE</scope>
    <source>
        <strain evidence="1">CBS 190363</strain>
    </source>
</reference>
<dbReference type="EMBL" id="JANBVB010002207">
    <property type="protein sequence ID" value="KAJ2887537.1"/>
    <property type="molecule type" value="Genomic_DNA"/>
</dbReference>
<evidence type="ECO:0000313" key="2">
    <source>
        <dbReference type="Proteomes" id="UP001139981"/>
    </source>
</evidence>
<proteinExistence type="predicted"/>
<comment type="caution">
    <text evidence="1">The sequence shown here is derived from an EMBL/GenBank/DDBJ whole genome shotgun (WGS) entry which is preliminary data.</text>
</comment>
<keyword evidence="2" id="KW-1185">Reference proteome</keyword>